<protein>
    <submittedName>
        <fullName evidence="2">Uncharacterized protein</fullName>
    </submittedName>
</protein>
<dbReference type="EMBL" id="REGN01013877">
    <property type="protein sequence ID" value="RMZ93356.1"/>
    <property type="molecule type" value="Genomic_DNA"/>
</dbReference>
<evidence type="ECO:0000313" key="2">
    <source>
        <dbReference type="EMBL" id="RMZ93356.1"/>
    </source>
</evidence>
<gene>
    <name evidence="2" type="ORF">BpHYR1_045217</name>
</gene>
<comment type="caution">
    <text evidence="2">The sequence shown here is derived from an EMBL/GenBank/DDBJ whole genome shotgun (WGS) entry which is preliminary data.</text>
</comment>
<evidence type="ECO:0000313" key="3">
    <source>
        <dbReference type="Proteomes" id="UP000276133"/>
    </source>
</evidence>
<organism evidence="2 3">
    <name type="scientific">Brachionus plicatilis</name>
    <name type="common">Marine rotifer</name>
    <name type="synonym">Brachionus muelleri</name>
    <dbReference type="NCBI Taxonomy" id="10195"/>
    <lineage>
        <taxon>Eukaryota</taxon>
        <taxon>Metazoa</taxon>
        <taxon>Spiralia</taxon>
        <taxon>Gnathifera</taxon>
        <taxon>Rotifera</taxon>
        <taxon>Eurotatoria</taxon>
        <taxon>Monogononta</taxon>
        <taxon>Pseudotrocha</taxon>
        <taxon>Ploima</taxon>
        <taxon>Brachionidae</taxon>
        <taxon>Brachionus</taxon>
    </lineage>
</organism>
<keyword evidence="3" id="KW-1185">Reference proteome</keyword>
<name>A0A3M7P2R1_BRAPC</name>
<feature type="compositionally biased region" description="Acidic residues" evidence="1">
    <location>
        <begin position="12"/>
        <end position="24"/>
    </location>
</feature>
<sequence>MSSTESVIPNFNEEDTMLDIDQEDVERQKRQTNKKQKAAPFYQNDCDLSSSEIESNPEQAGVEQEPPSDSVIAKEYVTEATVQATVETTVDLPRKRGRPKKSTTQGKKTKINQSFIFFYIILYFVI</sequence>
<reference evidence="2 3" key="1">
    <citation type="journal article" date="2018" name="Sci. Rep.">
        <title>Genomic signatures of local adaptation to the degree of environmental predictability in rotifers.</title>
        <authorList>
            <person name="Franch-Gras L."/>
            <person name="Hahn C."/>
            <person name="Garcia-Roger E.M."/>
            <person name="Carmona M.J."/>
            <person name="Serra M."/>
            <person name="Gomez A."/>
        </authorList>
    </citation>
    <scope>NUCLEOTIDE SEQUENCE [LARGE SCALE GENOMIC DNA]</scope>
    <source>
        <strain evidence="2">HYR1</strain>
    </source>
</reference>
<feature type="region of interest" description="Disordered" evidence="1">
    <location>
        <begin position="88"/>
        <end position="107"/>
    </location>
</feature>
<dbReference type="AlphaFoldDB" id="A0A3M7P2R1"/>
<evidence type="ECO:0000256" key="1">
    <source>
        <dbReference type="SAM" id="MobiDB-lite"/>
    </source>
</evidence>
<accession>A0A3M7P2R1</accession>
<feature type="region of interest" description="Disordered" evidence="1">
    <location>
        <begin position="1"/>
        <end position="68"/>
    </location>
</feature>
<proteinExistence type="predicted"/>
<feature type="compositionally biased region" description="Polar residues" evidence="1">
    <location>
        <begin position="46"/>
        <end position="58"/>
    </location>
</feature>
<dbReference type="Proteomes" id="UP000276133">
    <property type="component" value="Unassembled WGS sequence"/>
</dbReference>